<comment type="caution">
    <text evidence="1">The sequence shown here is derived from an EMBL/GenBank/DDBJ whole genome shotgun (WGS) entry which is preliminary data.</text>
</comment>
<name>A0ACC0WC34_9STRA</name>
<protein>
    <submittedName>
        <fullName evidence="1">Uncharacterized protein</fullName>
    </submittedName>
</protein>
<keyword evidence="2" id="KW-1185">Reference proteome</keyword>
<accession>A0ACC0WC34</accession>
<gene>
    <name evidence="1" type="ORF">PsorP6_018103</name>
</gene>
<proteinExistence type="predicted"/>
<sequence>MTRSLDRGDARGARARRASTQDVSKRHGPEQGDRSSHCFVELVGRPVLVARPVHSCVVVCCVQFVDLDVIAGVAVTEAITFSNVVYSLVLMVEGQRDMEVPFETFRPRIAVLQDIYLETRALLFPSGSDRTMRLPVDVSPRPWH</sequence>
<evidence type="ECO:0000313" key="2">
    <source>
        <dbReference type="Proteomes" id="UP001163321"/>
    </source>
</evidence>
<reference evidence="1 2" key="1">
    <citation type="journal article" date="2022" name="bioRxiv">
        <title>The genome of the oomycete Peronosclerospora sorghi, a cosmopolitan pathogen of maize and sorghum, is inflated with dispersed pseudogenes.</title>
        <authorList>
            <person name="Fletcher K."/>
            <person name="Martin F."/>
            <person name="Isakeit T."/>
            <person name="Cavanaugh K."/>
            <person name="Magill C."/>
            <person name="Michelmore R."/>
        </authorList>
    </citation>
    <scope>NUCLEOTIDE SEQUENCE [LARGE SCALE GENOMIC DNA]</scope>
    <source>
        <strain evidence="1">P6</strain>
    </source>
</reference>
<evidence type="ECO:0000313" key="1">
    <source>
        <dbReference type="EMBL" id="KAI9916390.1"/>
    </source>
</evidence>
<dbReference type="EMBL" id="CM047581">
    <property type="protein sequence ID" value="KAI9916390.1"/>
    <property type="molecule type" value="Genomic_DNA"/>
</dbReference>
<organism evidence="1 2">
    <name type="scientific">Peronosclerospora sorghi</name>
    <dbReference type="NCBI Taxonomy" id="230839"/>
    <lineage>
        <taxon>Eukaryota</taxon>
        <taxon>Sar</taxon>
        <taxon>Stramenopiles</taxon>
        <taxon>Oomycota</taxon>
        <taxon>Peronosporomycetes</taxon>
        <taxon>Peronosporales</taxon>
        <taxon>Peronosporaceae</taxon>
        <taxon>Peronosclerospora</taxon>
    </lineage>
</organism>
<dbReference type="Proteomes" id="UP001163321">
    <property type="component" value="Chromosome 2"/>
</dbReference>